<gene>
    <name evidence="1" type="ORF">SAMN05444362_102442</name>
</gene>
<protein>
    <submittedName>
        <fullName evidence="1">Uncharacterized protein</fullName>
    </submittedName>
</protein>
<evidence type="ECO:0000313" key="2">
    <source>
        <dbReference type="Proteomes" id="UP000184480"/>
    </source>
</evidence>
<dbReference type="EMBL" id="FQUC01000002">
    <property type="protein sequence ID" value="SHE89912.1"/>
    <property type="molecule type" value="Genomic_DNA"/>
</dbReference>
<keyword evidence="2" id="KW-1185">Reference proteome</keyword>
<dbReference type="AlphaFoldDB" id="A0A1M4X9V2"/>
<organism evidence="1 2">
    <name type="scientific">Dysgonomonas macrotermitis</name>
    <dbReference type="NCBI Taxonomy" id="1346286"/>
    <lineage>
        <taxon>Bacteria</taxon>
        <taxon>Pseudomonadati</taxon>
        <taxon>Bacteroidota</taxon>
        <taxon>Bacteroidia</taxon>
        <taxon>Bacteroidales</taxon>
        <taxon>Dysgonomonadaceae</taxon>
        <taxon>Dysgonomonas</taxon>
    </lineage>
</organism>
<accession>A0A1M4X9V2</accession>
<evidence type="ECO:0000313" key="1">
    <source>
        <dbReference type="EMBL" id="SHE89912.1"/>
    </source>
</evidence>
<dbReference type="STRING" id="1346286.SAMN05444362_102442"/>
<proteinExistence type="predicted"/>
<reference evidence="2" key="1">
    <citation type="submission" date="2016-11" db="EMBL/GenBank/DDBJ databases">
        <authorList>
            <person name="Varghese N."/>
            <person name="Submissions S."/>
        </authorList>
    </citation>
    <scope>NUCLEOTIDE SEQUENCE [LARGE SCALE GENOMIC DNA]</scope>
    <source>
        <strain evidence="2">DSM 27370</strain>
    </source>
</reference>
<sequence length="127" mass="15190">MLPLLKYFVMKDLIDKLLSVCFPSDILTYFELSAIEEYKDRIDIRFDEKKEMIPQCLRRIPNIVLDGFCNPIGLLSFPLKDKPTYLKIYRRRWKQSGINKYYSNTYQLHPRGIKTTHHFASFLKEAH</sequence>
<name>A0A1M4X9V2_9BACT</name>
<dbReference type="Proteomes" id="UP000184480">
    <property type="component" value="Unassembled WGS sequence"/>
</dbReference>